<comment type="similarity">
    <text evidence="1">Belongs to the thymidylate synthase family.</text>
</comment>
<sequence>MNKADLIYKQNLRRILEQGSYDENPRPRYESDGAPAYSKFITQVFEEYDISKGETPITSLRPIAIKKAIDEICWIYQDQTSDLAVLEEKYGIYWWRAWGLSDGTIGQRYGATVSKYDLLNNFLEGIRKDPFGRRHILSLWQVIDLLSTEGLSPCAFQFIGSCRRVNEDMYFDLTLIQRSSDYAVAGHINMMQYLALQMMIAHHLGMKVGKFARFTQNLHIYDRHIEQVEEMLRREPSEQQPQLILNAEGKSFYEITSDDFELINYNPVRPQLKFELGI</sequence>
<keyword evidence="3" id="KW-0489">Methyltransferase</keyword>
<protein>
    <recommendedName>
        <fullName evidence="2">thymidylate synthase</fullName>
        <ecNumber evidence="2">2.1.1.45</ecNumber>
    </recommendedName>
</protein>
<evidence type="ECO:0000256" key="4">
    <source>
        <dbReference type="ARBA" id="ARBA00022679"/>
    </source>
</evidence>
<proteinExistence type="inferred from homology"/>
<dbReference type="GO" id="GO:0006231">
    <property type="term" value="P:dTMP biosynthetic process"/>
    <property type="evidence" value="ECO:0007669"/>
    <property type="project" value="InterPro"/>
</dbReference>
<evidence type="ECO:0000256" key="2">
    <source>
        <dbReference type="ARBA" id="ARBA00011947"/>
    </source>
</evidence>
<name>A0AAE8YRC7_9CAUD</name>
<dbReference type="NCBIfam" id="NF002495">
    <property type="entry name" value="PRK01827.1-1"/>
    <property type="match status" value="1"/>
</dbReference>
<dbReference type="SUPFAM" id="SSF55831">
    <property type="entry name" value="Thymidylate synthase/dCMP hydroxymethylase"/>
    <property type="match status" value="1"/>
</dbReference>
<dbReference type="PANTHER" id="PTHR11548">
    <property type="entry name" value="THYMIDYLATE SYNTHASE 1"/>
    <property type="match status" value="1"/>
</dbReference>
<evidence type="ECO:0000313" key="7">
    <source>
        <dbReference type="Proteomes" id="UP000827751"/>
    </source>
</evidence>
<organism evidence="6 7">
    <name type="scientific">Bacillus phage vB_BanS_Chewbecca</name>
    <dbReference type="NCBI Taxonomy" id="2894786"/>
    <lineage>
        <taxon>Viruses</taxon>
        <taxon>Duplodnaviria</taxon>
        <taxon>Heunggongvirae</taxon>
        <taxon>Uroviricota</taxon>
        <taxon>Caudoviricetes</taxon>
        <taxon>Joanripponvirinae</taxon>
        <taxon>Tsamsavirus</taxon>
        <taxon>Tsamsavirus chewbecca</taxon>
    </lineage>
</organism>
<dbReference type="InterPro" id="IPR036926">
    <property type="entry name" value="Thymidate_synth/dCMP_Mease_sf"/>
</dbReference>
<dbReference type="EMBL" id="OK499972">
    <property type="protein sequence ID" value="UGO46243.1"/>
    <property type="molecule type" value="Genomic_DNA"/>
</dbReference>
<dbReference type="EC" id="2.1.1.45" evidence="2"/>
<keyword evidence="4" id="KW-0808">Transferase</keyword>
<dbReference type="CDD" id="cd00351">
    <property type="entry name" value="TS_Pyrimidine_HMase"/>
    <property type="match status" value="1"/>
</dbReference>
<dbReference type="Proteomes" id="UP000827751">
    <property type="component" value="Segment"/>
</dbReference>
<dbReference type="InterPro" id="IPR045097">
    <property type="entry name" value="Thymidate_synth/dCMP_Mease"/>
</dbReference>
<evidence type="ECO:0000313" key="6">
    <source>
        <dbReference type="EMBL" id="UGO46243.1"/>
    </source>
</evidence>
<dbReference type="InterPro" id="IPR023451">
    <property type="entry name" value="Thymidate_synth/dCMP_Mease_dom"/>
</dbReference>
<feature type="domain" description="Thymidylate synthase/dCMP hydroxymethylase" evidence="5">
    <location>
        <begin position="8"/>
        <end position="275"/>
    </location>
</feature>
<dbReference type="Pfam" id="PF00303">
    <property type="entry name" value="Thymidylat_synt"/>
    <property type="match status" value="1"/>
</dbReference>
<evidence type="ECO:0000256" key="3">
    <source>
        <dbReference type="ARBA" id="ARBA00022603"/>
    </source>
</evidence>
<accession>A0AAE8YRC7</accession>
<evidence type="ECO:0000259" key="5">
    <source>
        <dbReference type="Pfam" id="PF00303"/>
    </source>
</evidence>
<evidence type="ECO:0000256" key="1">
    <source>
        <dbReference type="ARBA" id="ARBA00009972"/>
    </source>
</evidence>
<dbReference type="InterPro" id="IPR000398">
    <property type="entry name" value="Thymidylate_synthase"/>
</dbReference>
<dbReference type="PRINTS" id="PR00108">
    <property type="entry name" value="THYMDSNTHASE"/>
</dbReference>
<keyword evidence="7" id="KW-1185">Reference proteome</keyword>
<dbReference type="HAMAP" id="MF_00008">
    <property type="entry name" value="Thymidy_synth_bact"/>
    <property type="match status" value="1"/>
</dbReference>
<dbReference type="GO" id="GO:0004799">
    <property type="term" value="F:thymidylate synthase activity"/>
    <property type="evidence" value="ECO:0007669"/>
    <property type="project" value="UniProtKB-EC"/>
</dbReference>
<dbReference type="GO" id="GO:0032259">
    <property type="term" value="P:methylation"/>
    <property type="evidence" value="ECO:0007669"/>
    <property type="project" value="UniProtKB-KW"/>
</dbReference>
<gene>
    <name evidence="6" type="ORF">CHEWBECCA_160</name>
</gene>
<dbReference type="Gene3D" id="3.30.572.10">
    <property type="entry name" value="Thymidylate synthase/dCMP hydroxymethylase domain"/>
    <property type="match status" value="1"/>
</dbReference>
<dbReference type="PANTHER" id="PTHR11548:SF1">
    <property type="entry name" value="THYMIDYLATE SYNTHASE 1"/>
    <property type="match status" value="1"/>
</dbReference>
<reference evidence="6 7" key="1">
    <citation type="submission" date="2021-10" db="EMBL/GenBank/DDBJ databases">
        <authorList>
            <person name="Lavering E.D."/>
            <person name="James R."/>
            <person name="Fairhom J.D."/>
            <person name="Ogilvie B.H."/>
            <person name="Thurgood T.L."/>
            <person name="Robison R.A."/>
            <person name="Grose J.H."/>
        </authorList>
    </citation>
    <scope>NUCLEOTIDE SEQUENCE [LARGE SCALE GENOMIC DNA]</scope>
</reference>